<dbReference type="EMBL" id="MGHZ01000021">
    <property type="protein sequence ID" value="OGM80880.1"/>
    <property type="molecule type" value="Genomic_DNA"/>
</dbReference>
<evidence type="ECO:0000313" key="3">
    <source>
        <dbReference type="EMBL" id="OGM80880.1"/>
    </source>
</evidence>
<evidence type="ECO:0000259" key="2">
    <source>
        <dbReference type="Pfam" id="PF00849"/>
    </source>
</evidence>
<gene>
    <name evidence="3" type="ORF">A2361_00190</name>
</gene>
<feature type="domain" description="Pseudouridine synthase RsuA/RluA-like" evidence="2">
    <location>
        <begin position="16"/>
        <end position="57"/>
    </location>
</feature>
<dbReference type="Proteomes" id="UP000178848">
    <property type="component" value="Unassembled WGS sequence"/>
</dbReference>
<dbReference type="GO" id="GO:0140098">
    <property type="term" value="F:catalytic activity, acting on RNA"/>
    <property type="evidence" value="ECO:0007669"/>
    <property type="project" value="UniProtKB-ARBA"/>
</dbReference>
<dbReference type="AlphaFoldDB" id="A0A1F8CX33"/>
<dbReference type="PANTHER" id="PTHR21600">
    <property type="entry name" value="MITOCHONDRIAL RNA PSEUDOURIDINE SYNTHASE"/>
    <property type="match status" value="1"/>
</dbReference>
<dbReference type="GO" id="GO:0003723">
    <property type="term" value="F:RNA binding"/>
    <property type="evidence" value="ECO:0007669"/>
    <property type="project" value="InterPro"/>
</dbReference>
<dbReference type="GO" id="GO:0009982">
    <property type="term" value="F:pseudouridine synthase activity"/>
    <property type="evidence" value="ECO:0007669"/>
    <property type="project" value="InterPro"/>
</dbReference>
<evidence type="ECO:0000256" key="1">
    <source>
        <dbReference type="ARBA" id="ARBA00010876"/>
    </source>
</evidence>
<dbReference type="InterPro" id="IPR020103">
    <property type="entry name" value="PsdUridine_synth_cat_dom_sf"/>
</dbReference>
<dbReference type="GO" id="GO:0000455">
    <property type="term" value="P:enzyme-directed rRNA pseudouridine synthesis"/>
    <property type="evidence" value="ECO:0007669"/>
    <property type="project" value="TreeGrafter"/>
</dbReference>
<evidence type="ECO:0000313" key="4">
    <source>
        <dbReference type="Proteomes" id="UP000178848"/>
    </source>
</evidence>
<dbReference type="InterPro" id="IPR050188">
    <property type="entry name" value="RluA_PseudoU_synthase"/>
</dbReference>
<dbReference type="PANTHER" id="PTHR21600:SF87">
    <property type="entry name" value="RNA PSEUDOURIDYLATE SYNTHASE DOMAIN-CONTAINING PROTEIN 1"/>
    <property type="match status" value="1"/>
</dbReference>
<protein>
    <recommendedName>
        <fullName evidence="2">Pseudouridine synthase RsuA/RluA-like domain-containing protein</fullName>
    </recommendedName>
</protein>
<accession>A0A1F8CX33</accession>
<proteinExistence type="inferred from homology"/>
<dbReference type="CDD" id="cd02869">
    <property type="entry name" value="PseudoU_synth_RluA_like"/>
    <property type="match status" value="1"/>
</dbReference>
<organism evidence="3 4">
    <name type="scientific">Candidatus Woesebacteria bacterium RIFOXYB1_FULL_40_26</name>
    <dbReference type="NCBI Taxonomy" id="1802539"/>
    <lineage>
        <taxon>Bacteria</taxon>
        <taxon>Candidatus Woeseibacteriota</taxon>
    </lineage>
</organism>
<dbReference type="Pfam" id="PF00849">
    <property type="entry name" value="PseudoU_synth_2"/>
    <property type="match status" value="1"/>
</dbReference>
<dbReference type="SUPFAM" id="SSF55120">
    <property type="entry name" value="Pseudouridine synthase"/>
    <property type="match status" value="1"/>
</dbReference>
<sequence>MGRLPWRRDRFGVLPGGREATTGYKVIRYYDIKNEKFTLLELKPKTGRTHQIRIHLKYIGHPIVSDEFYAGRKTARNDRKWCPRLFLHASKISLKHPQSGKKMEFESPLPFDLEKARETN</sequence>
<comment type="caution">
    <text evidence="3">The sequence shown here is derived from an EMBL/GenBank/DDBJ whole genome shotgun (WGS) entry which is preliminary data.</text>
</comment>
<dbReference type="InterPro" id="IPR006145">
    <property type="entry name" value="PsdUridine_synth_RsuA/RluA"/>
</dbReference>
<name>A0A1F8CX33_9BACT</name>
<reference evidence="3 4" key="1">
    <citation type="journal article" date="2016" name="Nat. Commun.">
        <title>Thousands of microbial genomes shed light on interconnected biogeochemical processes in an aquifer system.</title>
        <authorList>
            <person name="Anantharaman K."/>
            <person name="Brown C.T."/>
            <person name="Hug L.A."/>
            <person name="Sharon I."/>
            <person name="Castelle C.J."/>
            <person name="Probst A.J."/>
            <person name="Thomas B.C."/>
            <person name="Singh A."/>
            <person name="Wilkins M.J."/>
            <person name="Karaoz U."/>
            <person name="Brodie E.L."/>
            <person name="Williams K.H."/>
            <person name="Hubbard S.S."/>
            <person name="Banfield J.F."/>
        </authorList>
    </citation>
    <scope>NUCLEOTIDE SEQUENCE [LARGE SCALE GENOMIC DNA]</scope>
</reference>
<dbReference type="Gene3D" id="3.30.2350.10">
    <property type="entry name" value="Pseudouridine synthase"/>
    <property type="match status" value="1"/>
</dbReference>
<comment type="similarity">
    <text evidence="1">Belongs to the pseudouridine synthase RluA family.</text>
</comment>